<name>A0A4D6HA10_9EURY</name>
<organism evidence="3 4">
    <name type="scientific">Halapricum salinum</name>
    <dbReference type="NCBI Taxonomy" id="1457250"/>
    <lineage>
        <taxon>Archaea</taxon>
        <taxon>Methanobacteriati</taxon>
        <taxon>Methanobacteriota</taxon>
        <taxon>Stenosarchaea group</taxon>
        <taxon>Halobacteria</taxon>
        <taxon>Halobacteriales</taxon>
        <taxon>Haloarculaceae</taxon>
        <taxon>Halapricum</taxon>
    </lineage>
</organism>
<dbReference type="SUPFAM" id="SSF53756">
    <property type="entry name" value="UDP-Glycosyltransferase/glycogen phosphorylase"/>
    <property type="match status" value="1"/>
</dbReference>
<dbReference type="GeneID" id="39846580"/>
<proteinExistence type="predicted"/>
<dbReference type="AlphaFoldDB" id="A0A4D6HA10"/>
<evidence type="ECO:0000259" key="1">
    <source>
        <dbReference type="Pfam" id="PF00534"/>
    </source>
</evidence>
<dbReference type="RefSeq" id="WP_049993490.1">
    <property type="nucleotide sequence ID" value="NZ_CP031310.1"/>
</dbReference>
<dbReference type="Pfam" id="PF00534">
    <property type="entry name" value="Glycos_transf_1"/>
    <property type="match status" value="1"/>
</dbReference>
<evidence type="ECO:0000313" key="4">
    <source>
        <dbReference type="Proteomes" id="UP000296706"/>
    </source>
</evidence>
<dbReference type="InterPro" id="IPR050194">
    <property type="entry name" value="Glycosyltransferase_grp1"/>
</dbReference>
<dbReference type="PANTHER" id="PTHR45947:SF3">
    <property type="entry name" value="SULFOQUINOVOSYL TRANSFERASE SQD2"/>
    <property type="match status" value="1"/>
</dbReference>
<dbReference type="PANTHER" id="PTHR45947">
    <property type="entry name" value="SULFOQUINOVOSYL TRANSFERASE SQD2"/>
    <property type="match status" value="1"/>
</dbReference>
<keyword evidence="3" id="KW-0808">Transferase</keyword>
<evidence type="ECO:0000259" key="2">
    <source>
        <dbReference type="Pfam" id="PF13439"/>
    </source>
</evidence>
<dbReference type="STRING" id="1457250.GCA_000755225_02674"/>
<feature type="domain" description="Glycosyl transferase family 1" evidence="1">
    <location>
        <begin position="191"/>
        <end position="353"/>
    </location>
</feature>
<dbReference type="EMBL" id="CP031310">
    <property type="protein sequence ID" value="QCC50046.1"/>
    <property type="molecule type" value="Genomic_DNA"/>
</dbReference>
<feature type="domain" description="Glycosyltransferase subfamily 4-like N-terminal" evidence="2">
    <location>
        <begin position="14"/>
        <end position="179"/>
    </location>
</feature>
<evidence type="ECO:0000313" key="3">
    <source>
        <dbReference type="EMBL" id="QCC50046.1"/>
    </source>
</evidence>
<dbReference type="CDD" id="cd03801">
    <property type="entry name" value="GT4_PimA-like"/>
    <property type="match status" value="1"/>
</dbReference>
<dbReference type="Pfam" id="PF13439">
    <property type="entry name" value="Glyco_transf_4"/>
    <property type="match status" value="1"/>
</dbReference>
<sequence length="378" mass="42292">MDVAQVTHCYRPSIGGIENYVHRLTESARANGHTVTTYTTDLSTRNDDSPLTTASDVYYCETTASLLRNPLSLELHRRVRSSDHDLYHLHSPWFLSTLSAAHAIPEDAPVVMTVHGANIKATGPLVRGLDLAYRPLAGYVFERVDHTIALGVPERQYLLDRFDLQPSAVSVVPNGIYPETFAVSDATLAQFRERYRLDPDVPTLLYVSRLTPEKNPRRFVDAIVDHLPDRELQALVVGTGKQSVLDDLRNRADDRTQFLSNLPFEELQAAYQAATVFAFLGTWEGLPTVVLEAMAAGTPVVATEVGAIPDAVEQGTNGRLLPESPEPRRVAESIEHYLDRPDERAAVARRNRERIEQRFHWDDVARSILDIYKTVADE</sequence>
<accession>A0A4D6HA10</accession>
<dbReference type="OrthoDB" id="132546at2157"/>
<gene>
    <name evidence="3" type="ORF">DV733_01890</name>
</gene>
<dbReference type="Gene3D" id="3.40.50.2000">
    <property type="entry name" value="Glycogen Phosphorylase B"/>
    <property type="match status" value="2"/>
</dbReference>
<dbReference type="GO" id="GO:0016757">
    <property type="term" value="F:glycosyltransferase activity"/>
    <property type="evidence" value="ECO:0007669"/>
    <property type="project" value="InterPro"/>
</dbReference>
<dbReference type="Proteomes" id="UP000296706">
    <property type="component" value="Chromosome"/>
</dbReference>
<dbReference type="KEGG" id="hsn:DV733_01890"/>
<reference evidence="3 4" key="1">
    <citation type="journal article" date="2019" name="Nat. Commun.">
        <title>A new type of DNA phosphorothioation-based antiviral system in archaea.</title>
        <authorList>
            <person name="Xiong L."/>
            <person name="Liu S."/>
            <person name="Chen S."/>
            <person name="Xiao Y."/>
            <person name="Zhu B."/>
            <person name="Gao Y."/>
            <person name="Zhang Y."/>
            <person name="Chen B."/>
            <person name="Luo J."/>
            <person name="Deng Z."/>
            <person name="Chen X."/>
            <person name="Wang L."/>
            <person name="Chen S."/>
        </authorList>
    </citation>
    <scope>NUCLEOTIDE SEQUENCE [LARGE SCALE GENOMIC DNA]</scope>
    <source>
        <strain evidence="3 4">CBA1105</strain>
    </source>
</reference>
<protein>
    <submittedName>
        <fullName evidence="3">Glycosyltransferase family 1 protein</fullName>
    </submittedName>
</protein>
<dbReference type="InterPro" id="IPR001296">
    <property type="entry name" value="Glyco_trans_1"/>
</dbReference>
<keyword evidence="4" id="KW-1185">Reference proteome</keyword>
<dbReference type="InterPro" id="IPR028098">
    <property type="entry name" value="Glyco_trans_4-like_N"/>
</dbReference>